<protein>
    <recommendedName>
        <fullName evidence="2">Fe2OG dioxygenase domain-containing protein</fullName>
    </recommendedName>
</protein>
<gene>
    <name evidence="3" type="ORF">BDW59DRAFT_16821</name>
</gene>
<evidence type="ECO:0000313" key="3">
    <source>
        <dbReference type="EMBL" id="KAL2815226.1"/>
    </source>
</evidence>
<comment type="caution">
    <text evidence="3">The sequence shown here is derived from an EMBL/GenBank/DDBJ whole genome shotgun (WGS) entry which is preliminary data.</text>
</comment>
<dbReference type="Proteomes" id="UP001610335">
    <property type="component" value="Unassembled WGS sequence"/>
</dbReference>
<dbReference type="EMBL" id="JBFXLS010000115">
    <property type="protein sequence ID" value="KAL2815226.1"/>
    <property type="molecule type" value="Genomic_DNA"/>
</dbReference>
<reference evidence="3 4" key="1">
    <citation type="submission" date="2024-07" db="EMBL/GenBank/DDBJ databases">
        <title>Section-level genome sequencing and comparative genomics of Aspergillus sections Usti and Cavernicolus.</title>
        <authorList>
            <consortium name="Lawrence Berkeley National Laboratory"/>
            <person name="Nybo J.L."/>
            <person name="Vesth T.C."/>
            <person name="Theobald S."/>
            <person name="Frisvad J.C."/>
            <person name="Larsen T.O."/>
            <person name="Kjaerboelling I."/>
            <person name="Rothschild-Mancinelli K."/>
            <person name="Lyhne E.K."/>
            <person name="Kogle M.E."/>
            <person name="Barry K."/>
            <person name="Clum A."/>
            <person name="Na H."/>
            <person name="Ledsgaard L."/>
            <person name="Lin J."/>
            <person name="Lipzen A."/>
            <person name="Kuo A."/>
            <person name="Riley R."/>
            <person name="Mondo S."/>
            <person name="LaButti K."/>
            <person name="Haridas S."/>
            <person name="Pangalinan J."/>
            <person name="Salamov A.A."/>
            <person name="Simmons B.A."/>
            <person name="Magnuson J.K."/>
            <person name="Chen J."/>
            <person name="Drula E."/>
            <person name="Henrissat B."/>
            <person name="Wiebenga A."/>
            <person name="Lubbers R.J."/>
            <person name="Gomes A.C."/>
            <person name="Makela M.R."/>
            <person name="Stajich J."/>
            <person name="Grigoriev I.V."/>
            <person name="Mortensen U.H."/>
            <person name="De vries R.P."/>
            <person name="Baker S.E."/>
            <person name="Andersen M.R."/>
        </authorList>
    </citation>
    <scope>NUCLEOTIDE SEQUENCE [LARGE SCALE GENOMIC DNA]</scope>
    <source>
        <strain evidence="3 4">CBS 600.67</strain>
    </source>
</reference>
<dbReference type="PANTHER" id="PTHR33099:SF7">
    <property type="entry name" value="MYND-TYPE DOMAIN-CONTAINING PROTEIN"/>
    <property type="match status" value="1"/>
</dbReference>
<feature type="region of interest" description="Disordered" evidence="1">
    <location>
        <begin position="1"/>
        <end position="26"/>
    </location>
</feature>
<proteinExistence type="predicted"/>
<evidence type="ECO:0000313" key="4">
    <source>
        <dbReference type="Proteomes" id="UP001610335"/>
    </source>
</evidence>
<feature type="domain" description="Fe2OG dioxygenase" evidence="2">
    <location>
        <begin position="326"/>
        <end position="422"/>
    </location>
</feature>
<sequence length="708" mass="79721">MEPEIPESGDDDYDHDQSDPTPPPPQYCHTVAELEDEVNRVMIRNCKVDACVDLFLSRVWSCGDPEDKKTYYYANWNSDRTLQSVPEENLEYMTEELQRNLRRLVPGYLRDQNIDILKEEKVRKKLKQRWSGIAQGTHPKDRDIVPQSLVHTLADKQYRERAGPQLTSSDARDTSIETCRQLRRFIEGERAVASFACGGTIPITINTGLETGLKIPDSTSSPVSIFWRKGDESTAHKLVLPIDTYAPKSSTGTLQHLVTDCDPASFGRGDQDVIDPEYRKAGKIDANHFATSFHPADFGILENIGQVLLPSISSETDNQLQFRKIKAELYKLNVYSGPSGLFRKHVDTPRAPSQIGSLVVCLPSEFTGGRLTVEHQGQKVEFDWGENSSTMIQWAAFYSDCEHEIETITQGDRITLTYNLYVTEPVGGVIPSPTSIVDPKTLPMYGWVKDLLGQDDFMKEGGVLGIFCSHAYAHSSKIAEFQLPRALKGADLVLYAVFKSLGIDIEVLPVLEHAGRYITENPDLGLEGKSPRRRGYMSQYNYYEGGPLTNYLKKGYKPLVPDVSELLPSPSSTDQYEDIDRRWKTLMMTRQVRGMTETLRDAQHRNLPTNKDSFYYDIGAQIGTSRRAYEATDYGCEADLDDVVREVWPAYYLPGITWVTEPKHEQMAFSQIAYGNEASIGTRYSCAAILAVIPPSDQRRLSLEQVSS</sequence>
<evidence type="ECO:0000256" key="1">
    <source>
        <dbReference type="SAM" id="MobiDB-lite"/>
    </source>
</evidence>
<feature type="compositionally biased region" description="Acidic residues" evidence="1">
    <location>
        <begin position="1"/>
        <end position="14"/>
    </location>
</feature>
<keyword evidence="4" id="KW-1185">Reference proteome</keyword>
<organism evidence="3 4">
    <name type="scientific">Aspergillus cavernicola</name>
    <dbReference type="NCBI Taxonomy" id="176166"/>
    <lineage>
        <taxon>Eukaryota</taxon>
        <taxon>Fungi</taxon>
        <taxon>Dikarya</taxon>
        <taxon>Ascomycota</taxon>
        <taxon>Pezizomycotina</taxon>
        <taxon>Eurotiomycetes</taxon>
        <taxon>Eurotiomycetidae</taxon>
        <taxon>Eurotiales</taxon>
        <taxon>Aspergillaceae</taxon>
        <taxon>Aspergillus</taxon>
        <taxon>Aspergillus subgen. Nidulantes</taxon>
    </lineage>
</organism>
<accession>A0ABR4HIB7</accession>
<evidence type="ECO:0000259" key="2">
    <source>
        <dbReference type="PROSITE" id="PS51471"/>
    </source>
</evidence>
<dbReference type="PANTHER" id="PTHR33099">
    <property type="entry name" value="FE2OG DIOXYGENASE DOMAIN-CONTAINING PROTEIN"/>
    <property type="match status" value="1"/>
</dbReference>
<name>A0ABR4HIB7_9EURO</name>
<dbReference type="InterPro" id="IPR005123">
    <property type="entry name" value="Oxoglu/Fe-dep_dioxygenase_dom"/>
</dbReference>
<dbReference type="PROSITE" id="PS51471">
    <property type="entry name" value="FE2OG_OXY"/>
    <property type="match status" value="1"/>
</dbReference>
<dbReference type="Gene3D" id="2.60.120.620">
    <property type="entry name" value="q2cbj1_9rhob like domain"/>
    <property type="match status" value="1"/>
</dbReference>